<dbReference type="InterPro" id="IPR013871">
    <property type="entry name" value="Cysteine_rich_secretory"/>
</dbReference>
<dbReference type="Pfam" id="PF08562">
    <property type="entry name" value="Crisp"/>
    <property type="match status" value="1"/>
</dbReference>
<name>A0A182IUF4_ANOAO</name>
<evidence type="ECO:0000256" key="1">
    <source>
        <dbReference type="ARBA" id="ARBA00004613"/>
    </source>
</evidence>
<dbReference type="STRING" id="41427.A0A182IUF4"/>
<organism evidence="3">
    <name type="scientific">Anopheles atroparvus</name>
    <name type="common">European mosquito</name>
    <dbReference type="NCBI Taxonomy" id="41427"/>
    <lineage>
        <taxon>Eukaryota</taxon>
        <taxon>Metazoa</taxon>
        <taxon>Ecdysozoa</taxon>
        <taxon>Arthropoda</taxon>
        <taxon>Hexapoda</taxon>
        <taxon>Insecta</taxon>
        <taxon>Pterygota</taxon>
        <taxon>Neoptera</taxon>
        <taxon>Endopterygota</taxon>
        <taxon>Diptera</taxon>
        <taxon>Nematocera</taxon>
        <taxon>Culicoidea</taxon>
        <taxon>Culicidae</taxon>
        <taxon>Anophelinae</taxon>
        <taxon>Anopheles</taxon>
    </lineage>
</organism>
<comment type="subcellular location">
    <subcellularLocation>
        <location evidence="1">Secreted</location>
    </subcellularLocation>
</comment>
<evidence type="ECO:0000256" key="2">
    <source>
        <dbReference type="ARBA" id="ARBA00022525"/>
    </source>
</evidence>
<dbReference type="PROSITE" id="PS01009">
    <property type="entry name" value="CRISP_1"/>
    <property type="match status" value="1"/>
</dbReference>
<keyword evidence="2" id="KW-0964">Secreted</keyword>
<dbReference type="GO" id="GO:0005576">
    <property type="term" value="C:extracellular region"/>
    <property type="evidence" value="ECO:0007669"/>
    <property type="project" value="UniProtKB-SubCell"/>
</dbReference>
<dbReference type="Pfam" id="PF00188">
    <property type="entry name" value="CAP"/>
    <property type="match status" value="1"/>
</dbReference>
<proteinExistence type="predicted"/>
<dbReference type="VEuPathDB" id="VectorBase:AATE005696"/>
<dbReference type="InterPro" id="IPR002413">
    <property type="entry name" value="V5_allergen-like"/>
</dbReference>
<dbReference type="AlphaFoldDB" id="A0A182IUF4"/>
<reference evidence="3" key="1">
    <citation type="submission" date="2022-08" db="UniProtKB">
        <authorList>
            <consortium name="EnsemblMetazoa"/>
        </authorList>
    </citation>
    <scope>IDENTIFICATION</scope>
    <source>
        <strain evidence="3">EBRO</strain>
    </source>
</reference>
<dbReference type="InterPro" id="IPR018244">
    <property type="entry name" value="Allrgn_V5/Tpx1_CS"/>
</dbReference>
<sequence>MIVRWPKMVRPASGLLLFVLLIAICFDLSGGWRFDRLQRRIVMLHDSYRTKVVPPAANMLNMKWHHGAARSAQKWANQCRLLTHDTPKGRWIDSYGACGQNIFVSTHRVPWVFALRTWFLERQNFTYGSSRNDLITVGHYTQMVWAATHKVGCGLTKCPRGGPRGKPFYNYVCNYCPILCTNSCNSADLWANCRDLYRTWPGWLCNTATPEGLERQRNCAATCTCHGKIHD</sequence>
<accession>A0A182IUF4</accession>
<dbReference type="Gene3D" id="3.40.33.10">
    <property type="entry name" value="CAP"/>
    <property type="match status" value="1"/>
</dbReference>
<dbReference type="EnsemblMetazoa" id="AATE005696-RA">
    <property type="protein sequence ID" value="AATE005696-PA.1"/>
    <property type="gene ID" value="AATE005696"/>
</dbReference>
<evidence type="ECO:0000313" key="3">
    <source>
        <dbReference type="EnsemblMetazoa" id="AATE005696-PA.1"/>
    </source>
</evidence>
<dbReference type="SUPFAM" id="SSF55797">
    <property type="entry name" value="PR-1-like"/>
    <property type="match status" value="1"/>
</dbReference>
<dbReference type="InterPro" id="IPR035940">
    <property type="entry name" value="CAP_sf"/>
</dbReference>
<dbReference type="PRINTS" id="PR00837">
    <property type="entry name" value="V5TPXLIKE"/>
</dbReference>
<dbReference type="SMART" id="SM00198">
    <property type="entry name" value="SCP"/>
    <property type="match status" value="1"/>
</dbReference>
<dbReference type="SUPFAM" id="SSF57546">
    <property type="entry name" value="Crisp domain-like"/>
    <property type="match status" value="1"/>
</dbReference>
<dbReference type="InterPro" id="IPR014044">
    <property type="entry name" value="CAP_dom"/>
</dbReference>
<protein>
    <submittedName>
        <fullName evidence="3">Uncharacterized protein</fullName>
    </submittedName>
</protein>
<dbReference type="PANTHER" id="PTHR10334">
    <property type="entry name" value="CYSTEINE-RICH SECRETORY PROTEIN-RELATED"/>
    <property type="match status" value="1"/>
</dbReference>
<dbReference type="InterPro" id="IPR001283">
    <property type="entry name" value="CRISP-related"/>
</dbReference>
<dbReference type="PRINTS" id="PR00838">
    <property type="entry name" value="V5ALLERGEN"/>
</dbReference>